<evidence type="ECO:0000259" key="1">
    <source>
        <dbReference type="PROSITE" id="PS50883"/>
    </source>
</evidence>
<sequence>MISYEGTEYAYFTQPIVDISKNKTVVHELLLRIFDKKEGRWKLPASFQVPVGLQIDLANEVLENLNSKNISINLTQKQFEDEVVCDKITDFYQKSAVNNLTIEMVKVSSYAIFKRMQEKYHKEGIILGIDDVGSDNKLQDVMPLLDDVDTIKFASQNIRHLSQIKVLKQLNYWFEQAEKRHLLFTFEGVEGLKDIRMAKKLGITRCQGYFFSKPILPADLPDSLR</sequence>
<evidence type="ECO:0000313" key="2">
    <source>
        <dbReference type="EMBL" id="TLQ03800.1"/>
    </source>
</evidence>
<dbReference type="Proteomes" id="UP000305541">
    <property type="component" value="Unassembled WGS sequence"/>
</dbReference>
<dbReference type="InterPro" id="IPR001633">
    <property type="entry name" value="EAL_dom"/>
</dbReference>
<gene>
    <name evidence="2" type="ORF">FEZ51_07785</name>
</gene>
<dbReference type="PANTHER" id="PTHR33121:SF70">
    <property type="entry name" value="SIGNALING PROTEIN YKOW"/>
    <property type="match status" value="1"/>
</dbReference>
<dbReference type="PROSITE" id="PS50883">
    <property type="entry name" value="EAL"/>
    <property type="match status" value="1"/>
</dbReference>
<name>A0A5R9BUP8_9LACO</name>
<dbReference type="RefSeq" id="WP_138474654.1">
    <property type="nucleotide sequence ID" value="NZ_VBTH01000014.1"/>
</dbReference>
<feature type="domain" description="EAL" evidence="1">
    <location>
        <begin position="1"/>
        <end position="225"/>
    </location>
</feature>
<evidence type="ECO:0000313" key="3">
    <source>
        <dbReference type="Proteomes" id="UP000305541"/>
    </source>
</evidence>
<reference evidence="2 3" key="1">
    <citation type="submission" date="2019-05" db="EMBL/GenBank/DDBJ databases">
        <title>The metagenome of a microbial culture collection derived from dairy environment covers the genomic content of the human microbiome.</title>
        <authorList>
            <person name="Roder T."/>
            <person name="Wuthrich D."/>
            <person name="Sattari Z."/>
            <person name="Von Ah U."/>
            <person name="Bar C."/>
            <person name="Ronchi F."/>
            <person name="Macpherson A.J."/>
            <person name="Ganal-Vonarburg S.C."/>
            <person name="Bruggmann R."/>
            <person name="Vergeres G."/>
        </authorList>
    </citation>
    <scope>NUCLEOTIDE SEQUENCE [LARGE SCALE GENOMIC DNA]</scope>
    <source>
        <strain evidence="2 3">FAM 18815</strain>
    </source>
</reference>
<accession>A0A5R9BUP8</accession>
<dbReference type="SMART" id="SM00052">
    <property type="entry name" value="EAL"/>
    <property type="match status" value="1"/>
</dbReference>
<dbReference type="Pfam" id="PF00563">
    <property type="entry name" value="EAL"/>
    <property type="match status" value="1"/>
</dbReference>
<dbReference type="AlphaFoldDB" id="A0A5R9BUP8"/>
<dbReference type="InterPro" id="IPR035919">
    <property type="entry name" value="EAL_sf"/>
</dbReference>
<proteinExistence type="predicted"/>
<dbReference type="SUPFAM" id="SSF141868">
    <property type="entry name" value="EAL domain-like"/>
    <property type="match status" value="1"/>
</dbReference>
<dbReference type="GO" id="GO:0071111">
    <property type="term" value="F:cyclic-guanylate-specific phosphodiesterase activity"/>
    <property type="evidence" value="ECO:0007669"/>
    <property type="project" value="InterPro"/>
</dbReference>
<dbReference type="EMBL" id="VBTH01000014">
    <property type="protein sequence ID" value="TLQ03800.1"/>
    <property type="molecule type" value="Genomic_DNA"/>
</dbReference>
<dbReference type="InterPro" id="IPR050706">
    <property type="entry name" value="Cyclic-di-GMP_PDE-like"/>
</dbReference>
<organism evidence="2 3">
    <name type="scientific">Pediococcus stilesii</name>
    <dbReference type="NCBI Taxonomy" id="331679"/>
    <lineage>
        <taxon>Bacteria</taxon>
        <taxon>Bacillati</taxon>
        <taxon>Bacillota</taxon>
        <taxon>Bacilli</taxon>
        <taxon>Lactobacillales</taxon>
        <taxon>Lactobacillaceae</taxon>
        <taxon>Pediococcus</taxon>
    </lineage>
</organism>
<dbReference type="OrthoDB" id="581425at2"/>
<dbReference type="Gene3D" id="3.20.20.450">
    <property type="entry name" value="EAL domain"/>
    <property type="match status" value="1"/>
</dbReference>
<comment type="caution">
    <text evidence="2">The sequence shown here is derived from an EMBL/GenBank/DDBJ whole genome shotgun (WGS) entry which is preliminary data.</text>
</comment>
<protein>
    <submittedName>
        <fullName evidence="2">EAL domain-containing protein</fullName>
    </submittedName>
</protein>
<dbReference type="PANTHER" id="PTHR33121">
    <property type="entry name" value="CYCLIC DI-GMP PHOSPHODIESTERASE PDEF"/>
    <property type="match status" value="1"/>
</dbReference>